<keyword evidence="2" id="KW-0732">Signal</keyword>
<evidence type="ECO:0000313" key="6">
    <source>
        <dbReference type="Proteomes" id="UP000823941"/>
    </source>
</evidence>
<sequence length="262" mass="29208">MYRPILKVICWFLLVRSTNLQLLINVKNQGGDVMQENITANVSEDTVTLDFVRLDGVFVSQLVDFTNEVEAMKVVIPGEEELGQARHQALCFLTHSAQADFIAPDAMAKLRQKNPGTVRVAEEDRGWRQTTATAWAGRAARLLSPAAARHCAAAGDQVFLRATDLTRWAPRPGMEQYSSLVSSFPERALAAEGAPACEPRTPADHDCVCHFEVCVNWYPCGLKYCKGKPQGGLSYRCGIKTCHRCYRYHFYVKTRSSCPSFT</sequence>
<evidence type="ECO:0000256" key="1">
    <source>
        <dbReference type="ARBA" id="ARBA00005786"/>
    </source>
</evidence>
<evidence type="ECO:0000256" key="2">
    <source>
        <dbReference type="SAM" id="SignalP"/>
    </source>
</evidence>
<accession>A0ABQ7QN46</accession>
<dbReference type="Pfam" id="PF14941">
    <property type="entry name" value="OAF_N"/>
    <property type="match status" value="1"/>
</dbReference>
<feature type="chain" id="PRO_5045592413" description="Out at first protein" evidence="2">
    <location>
        <begin position="21"/>
        <end position="262"/>
    </location>
</feature>
<keyword evidence="6" id="KW-1185">Reference proteome</keyword>
<feature type="signal peptide" evidence="2">
    <location>
        <begin position="1"/>
        <end position="20"/>
    </location>
</feature>
<proteinExistence type="inferred from homology"/>
<dbReference type="InterPro" id="IPR026315">
    <property type="entry name" value="Oaf"/>
</dbReference>
<comment type="similarity">
    <text evidence="1">Belongs to the OAF family.</text>
</comment>
<name>A0ABQ7QN46_PLUXY</name>
<feature type="domain" description="Out at first C-terminal" evidence="4">
    <location>
        <begin position="197"/>
        <end position="259"/>
    </location>
</feature>
<evidence type="ECO:0000259" key="4">
    <source>
        <dbReference type="Pfam" id="PF22873"/>
    </source>
</evidence>
<dbReference type="PANTHER" id="PTHR13423">
    <property type="entry name" value="OUT AT FIRST"/>
    <property type="match status" value="1"/>
</dbReference>
<dbReference type="Proteomes" id="UP000823941">
    <property type="component" value="Chromosome 12"/>
</dbReference>
<evidence type="ECO:0000259" key="3">
    <source>
        <dbReference type="Pfam" id="PF14941"/>
    </source>
</evidence>
<dbReference type="InterPro" id="IPR053897">
    <property type="entry name" value="Oaf_C"/>
</dbReference>
<reference evidence="5 6" key="1">
    <citation type="submission" date="2021-06" db="EMBL/GenBank/DDBJ databases">
        <title>A haploid diamondback moth (Plutella xylostella L.) genome assembly resolves 31 chromosomes and identifies a diamide resistance mutation.</title>
        <authorList>
            <person name="Ward C.M."/>
            <person name="Perry K.D."/>
            <person name="Baker G."/>
            <person name="Powis K."/>
            <person name="Heckel D.G."/>
            <person name="Baxter S.W."/>
        </authorList>
    </citation>
    <scope>NUCLEOTIDE SEQUENCE [LARGE SCALE GENOMIC DNA]</scope>
    <source>
        <strain evidence="5 6">LV</strain>
        <tissue evidence="5">Single pupa</tissue>
    </source>
</reference>
<feature type="domain" description="Out at first protein BRICHOS-like" evidence="3">
    <location>
        <begin position="21"/>
        <end position="168"/>
    </location>
</feature>
<evidence type="ECO:0000313" key="5">
    <source>
        <dbReference type="EMBL" id="KAG7306463.1"/>
    </source>
</evidence>
<dbReference type="Pfam" id="PF22873">
    <property type="entry name" value="OAF_C"/>
    <property type="match status" value="1"/>
</dbReference>
<dbReference type="EMBL" id="JAHIBW010000012">
    <property type="protein sequence ID" value="KAG7306463.1"/>
    <property type="molecule type" value="Genomic_DNA"/>
</dbReference>
<dbReference type="PANTHER" id="PTHR13423:SF2">
    <property type="entry name" value="OUT AT FIRST PROTEIN HOMOLOG"/>
    <property type="match status" value="1"/>
</dbReference>
<evidence type="ECO:0008006" key="7">
    <source>
        <dbReference type="Google" id="ProtNLM"/>
    </source>
</evidence>
<comment type="caution">
    <text evidence="5">The sequence shown here is derived from an EMBL/GenBank/DDBJ whole genome shotgun (WGS) entry which is preliminary data.</text>
</comment>
<dbReference type="InterPro" id="IPR053894">
    <property type="entry name" value="OAF_N"/>
</dbReference>
<protein>
    <recommendedName>
        <fullName evidence="7">Out at first protein</fullName>
    </recommendedName>
</protein>
<organism evidence="5 6">
    <name type="scientific">Plutella xylostella</name>
    <name type="common">Diamondback moth</name>
    <name type="synonym">Plutella maculipennis</name>
    <dbReference type="NCBI Taxonomy" id="51655"/>
    <lineage>
        <taxon>Eukaryota</taxon>
        <taxon>Metazoa</taxon>
        <taxon>Ecdysozoa</taxon>
        <taxon>Arthropoda</taxon>
        <taxon>Hexapoda</taxon>
        <taxon>Insecta</taxon>
        <taxon>Pterygota</taxon>
        <taxon>Neoptera</taxon>
        <taxon>Endopterygota</taxon>
        <taxon>Lepidoptera</taxon>
        <taxon>Glossata</taxon>
        <taxon>Ditrysia</taxon>
        <taxon>Yponomeutoidea</taxon>
        <taxon>Plutellidae</taxon>
        <taxon>Plutella</taxon>
    </lineage>
</organism>
<gene>
    <name evidence="5" type="ORF">JYU34_009098</name>
</gene>